<feature type="region of interest" description="Disordered" evidence="2">
    <location>
        <begin position="192"/>
        <end position="211"/>
    </location>
</feature>
<sequence length="241" mass="27107">MNPAKRRRLDATTSTLSKPFRSPLRVTSDIHQSAVPVAKRDHADSQATTPAKTEQLKAVPTKSATWSPSRELDDEQDITGLQKEYAALSQQLRKLRQDLDAVEQAQRLQAAGQEEKLNEAILKWRDIARDAADEVFESASNRVRDMGGLQAWQKNSTTASSQDRFSDWYDDKKEQSSSDAVERFDGDIIDGDVKGGSLTAKQEATEEDNEEQSFTMDVMLQQLNVDPDLLGFDSMNERWLD</sequence>
<evidence type="ECO:0000313" key="4">
    <source>
        <dbReference type="Proteomes" id="UP001345013"/>
    </source>
</evidence>
<feature type="coiled-coil region" evidence="1">
    <location>
        <begin position="78"/>
        <end position="105"/>
    </location>
</feature>
<reference evidence="3 4" key="1">
    <citation type="submission" date="2023-08" db="EMBL/GenBank/DDBJ databases">
        <title>Black Yeasts Isolated from many extreme environments.</title>
        <authorList>
            <person name="Coleine C."/>
            <person name="Stajich J.E."/>
            <person name="Selbmann L."/>
        </authorList>
    </citation>
    <scope>NUCLEOTIDE SEQUENCE [LARGE SCALE GENOMIC DNA]</scope>
    <source>
        <strain evidence="3 4">CCFEE 5885</strain>
    </source>
</reference>
<comment type="caution">
    <text evidence="3">The sequence shown here is derived from an EMBL/GenBank/DDBJ whole genome shotgun (WGS) entry which is preliminary data.</text>
</comment>
<keyword evidence="4" id="KW-1185">Reference proteome</keyword>
<gene>
    <name evidence="3" type="ORF">LTR24_002820</name>
</gene>
<accession>A0ABR0KHJ0</accession>
<dbReference type="Proteomes" id="UP001345013">
    <property type="component" value="Unassembled WGS sequence"/>
</dbReference>
<keyword evidence="1" id="KW-0175">Coiled coil</keyword>
<dbReference type="EMBL" id="JAVRRG010000025">
    <property type="protein sequence ID" value="KAK5095856.1"/>
    <property type="molecule type" value="Genomic_DNA"/>
</dbReference>
<evidence type="ECO:0000256" key="1">
    <source>
        <dbReference type="SAM" id="Coils"/>
    </source>
</evidence>
<dbReference type="PANTHER" id="PTHR28527">
    <property type="entry name" value="MATING-TYPE SWITCHING PROTEIN SWI2-RELATED"/>
    <property type="match status" value="1"/>
</dbReference>
<evidence type="ECO:0000256" key="2">
    <source>
        <dbReference type="SAM" id="MobiDB-lite"/>
    </source>
</evidence>
<name>A0ABR0KHJ0_9EURO</name>
<feature type="region of interest" description="Disordered" evidence="2">
    <location>
        <begin position="1"/>
        <end position="69"/>
    </location>
</feature>
<dbReference type="Gene3D" id="6.10.140.1020">
    <property type="match status" value="1"/>
</dbReference>
<dbReference type="PANTHER" id="PTHR28527:SF1">
    <property type="entry name" value="SWI5-DEPENDENT RECOMBINATION DNA REPAIR PROTEIN 1"/>
    <property type="match status" value="1"/>
</dbReference>
<proteinExistence type="predicted"/>
<protein>
    <recommendedName>
        <fullName evidence="5">Swi5-dependent recombination DNA repair protein 1</fullName>
    </recommendedName>
</protein>
<evidence type="ECO:0000313" key="3">
    <source>
        <dbReference type="EMBL" id="KAK5095856.1"/>
    </source>
</evidence>
<organism evidence="3 4">
    <name type="scientific">Lithohypha guttulata</name>
    <dbReference type="NCBI Taxonomy" id="1690604"/>
    <lineage>
        <taxon>Eukaryota</taxon>
        <taxon>Fungi</taxon>
        <taxon>Dikarya</taxon>
        <taxon>Ascomycota</taxon>
        <taxon>Pezizomycotina</taxon>
        <taxon>Eurotiomycetes</taxon>
        <taxon>Chaetothyriomycetidae</taxon>
        <taxon>Chaetothyriales</taxon>
        <taxon>Trichomeriaceae</taxon>
        <taxon>Lithohypha</taxon>
    </lineage>
</organism>
<evidence type="ECO:0008006" key="5">
    <source>
        <dbReference type="Google" id="ProtNLM"/>
    </source>
</evidence>